<evidence type="ECO:0000313" key="5">
    <source>
        <dbReference type="EMBL" id="CAD7089395.1"/>
    </source>
</evidence>
<dbReference type="Pfam" id="PF09724">
    <property type="entry name" value="Dcc1"/>
    <property type="match status" value="1"/>
</dbReference>
<sequence length="423" mass="48542">MEVDPVSDGTELYVRNLEDVKSIIKHAKLDDRNLTQITQAVYYPDGKINASDLKLLELDNHLLQQIKQGQTIQFKGGLNDKVVLCTESKTYEVKEAEISNSLMLVPNFKFAQATSTSPLKSPKGGNSSIDRSLNDSNEEESAVDRSLERVQVVKIFHEYLECREIKPRSKKIGELLTMTRYSGPENEYCIDRKLLFTYEQLLDTVQCSRKEYADLLRQYRAIEVNGYMRILEYDYEYRILNVMLGLITENSWKLDGIDREVTIQSLEGIAPKEIVEGIFDNYTTPTENSSKFQYNEEMVARVVAQNILQPGLKFRIEEFLTTWQDALPEGMSIDESHLRGLGVVDRESNMPCVRSLAEEDLPVNLHDRLRILFKTKPKWTLDQLQPYLEYFTTPGCPVTTILAKHARSITTNGQRFYVSKHGG</sequence>
<evidence type="ECO:0000256" key="3">
    <source>
        <dbReference type="ARBA" id="ARBA00022705"/>
    </source>
</evidence>
<gene>
    <name evidence="5" type="ORF">HERILL_LOCUS11950</name>
</gene>
<organism evidence="5 6">
    <name type="scientific">Hermetia illucens</name>
    <name type="common">Black soldier fly</name>
    <dbReference type="NCBI Taxonomy" id="343691"/>
    <lineage>
        <taxon>Eukaryota</taxon>
        <taxon>Metazoa</taxon>
        <taxon>Ecdysozoa</taxon>
        <taxon>Arthropoda</taxon>
        <taxon>Hexapoda</taxon>
        <taxon>Insecta</taxon>
        <taxon>Pterygota</taxon>
        <taxon>Neoptera</taxon>
        <taxon>Endopterygota</taxon>
        <taxon>Diptera</taxon>
        <taxon>Brachycera</taxon>
        <taxon>Stratiomyomorpha</taxon>
        <taxon>Stratiomyidae</taxon>
        <taxon>Hermetiinae</taxon>
        <taxon>Hermetia</taxon>
    </lineage>
</organism>
<dbReference type="InParanoid" id="A0A7R8UYB6"/>
<dbReference type="GO" id="GO:0000785">
    <property type="term" value="C:chromatin"/>
    <property type="evidence" value="ECO:0007669"/>
    <property type="project" value="TreeGrafter"/>
</dbReference>
<evidence type="ECO:0000256" key="2">
    <source>
        <dbReference type="ARBA" id="ARBA00017682"/>
    </source>
</evidence>
<dbReference type="OrthoDB" id="5199543at2759"/>
<reference evidence="5 6" key="1">
    <citation type="submission" date="2020-11" db="EMBL/GenBank/DDBJ databases">
        <authorList>
            <person name="Wallbank WR R."/>
            <person name="Pardo Diaz C."/>
            <person name="Kozak K."/>
            <person name="Martin S."/>
            <person name="Jiggins C."/>
            <person name="Moest M."/>
            <person name="Warren A I."/>
            <person name="Generalovic N T."/>
            <person name="Byers J.R.P. K."/>
            <person name="Montejo-Kovacevich G."/>
            <person name="Yen C E."/>
        </authorList>
    </citation>
    <scope>NUCLEOTIDE SEQUENCE [LARGE SCALE GENOMIC DNA]</scope>
</reference>
<dbReference type="EMBL" id="LR899012">
    <property type="protein sequence ID" value="CAD7089395.1"/>
    <property type="molecule type" value="Genomic_DNA"/>
</dbReference>
<keyword evidence="6" id="KW-1185">Reference proteome</keyword>
<feature type="compositionally biased region" description="Polar residues" evidence="4">
    <location>
        <begin position="114"/>
        <end position="135"/>
    </location>
</feature>
<dbReference type="GO" id="GO:0031390">
    <property type="term" value="C:Ctf18 RFC-like complex"/>
    <property type="evidence" value="ECO:0007669"/>
    <property type="project" value="InterPro"/>
</dbReference>
<comment type="similarity">
    <text evidence="1">Belongs to the DCC1 family.</text>
</comment>
<evidence type="ECO:0000313" key="6">
    <source>
        <dbReference type="Proteomes" id="UP000594454"/>
    </source>
</evidence>
<dbReference type="GO" id="GO:0000775">
    <property type="term" value="C:chromosome, centromeric region"/>
    <property type="evidence" value="ECO:0007669"/>
    <property type="project" value="TreeGrafter"/>
</dbReference>
<dbReference type="AlphaFoldDB" id="A0A7R8UYB6"/>
<dbReference type="PANTHER" id="PTHR13395:SF6">
    <property type="entry name" value="SISTER CHROMATID COHESION PROTEIN DCC1"/>
    <property type="match status" value="1"/>
</dbReference>
<dbReference type="Proteomes" id="UP000594454">
    <property type="component" value="Chromosome 4"/>
</dbReference>
<keyword evidence="3" id="KW-0235">DNA replication</keyword>
<dbReference type="GO" id="GO:0034088">
    <property type="term" value="P:maintenance of mitotic sister chromatid cohesion"/>
    <property type="evidence" value="ECO:0007669"/>
    <property type="project" value="TreeGrafter"/>
</dbReference>
<evidence type="ECO:0000256" key="4">
    <source>
        <dbReference type="SAM" id="MobiDB-lite"/>
    </source>
</evidence>
<dbReference type="PANTHER" id="PTHR13395">
    <property type="entry name" value="SISTER CHROMATID COHESION PROTEIN DCC1-RELATED"/>
    <property type="match status" value="1"/>
</dbReference>
<name>A0A7R8UYB6_HERIL</name>
<dbReference type="FunCoup" id="A0A7R8UYB6">
    <property type="interactions" value="1320"/>
</dbReference>
<evidence type="ECO:0000256" key="1">
    <source>
        <dbReference type="ARBA" id="ARBA00007017"/>
    </source>
</evidence>
<proteinExistence type="inferred from homology"/>
<accession>A0A7R8UYB6</accession>
<dbReference type="InterPro" id="IPR019128">
    <property type="entry name" value="Dcc1"/>
</dbReference>
<protein>
    <recommendedName>
        <fullName evidence="2">Sister chromatid cohesion protein DCC1</fullName>
    </recommendedName>
</protein>
<dbReference type="OMA" id="DSESWPF"/>
<dbReference type="GO" id="GO:0006260">
    <property type="term" value="P:DNA replication"/>
    <property type="evidence" value="ECO:0007669"/>
    <property type="project" value="UniProtKB-KW"/>
</dbReference>
<feature type="region of interest" description="Disordered" evidence="4">
    <location>
        <begin position="114"/>
        <end position="142"/>
    </location>
</feature>